<dbReference type="Pfam" id="PF02597">
    <property type="entry name" value="ThiS"/>
    <property type="match status" value="1"/>
</dbReference>
<dbReference type="InterPro" id="IPR045886">
    <property type="entry name" value="ThiF/MoeB/HesA"/>
</dbReference>
<dbReference type="SUPFAM" id="SSF54285">
    <property type="entry name" value="MoaD/ThiS"/>
    <property type="match status" value="1"/>
</dbReference>
<protein>
    <submittedName>
        <fullName evidence="3">Putative molybdopterin biosynthesis protein</fullName>
    </submittedName>
</protein>
<accession>Q702A3</accession>
<dbReference type="Pfam" id="PF00899">
    <property type="entry name" value="ThiF"/>
    <property type="match status" value="1"/>
</dbReference>
<dbReference type="Gene3D" id="3.40.50.720">
    <property type="entry name" value="NAD(P)-binding Rossmann-like Domain"/>
    <property type="match status" value="1"/>
</dbReference>
<evidence type="ECO:0000256" key="1">
    <source>
        <dbReference type="ARBA" id="ARBA00009919"/>
    </source>
</evidence>
<evidence type="ECO:0000313" key="3">
    <source>
        <dbReference type="EMBL" id="CAF28721.1"/>
    </source>
</evidence>
<dbReference type="CDD" id="cd00757">
    <property type="entry name" value="ThiF_MoeB_HesA_family"/>
    <property type="match status" value="1"/>
</dbReference>
<evidence type="ECO:0000259" key="2">
    <source>
        <dbReference type="Pfam" id="PF00899"/>
    </source>
</evidence>
<proteinExistence type="inferred from homology"/>
<dbReference type="AlphaFoldDB" id="Q702A3"/>
<organism evidence="3">
    <name type="scientific">uncultured crenarchaeote</name>
    <dbReference type="NCBI Taxonomy" id="29281"/>
    <lineage>
        <taxon>Archaea</taxon>
        <taxon>Thermoproteota</taxon>
        <taxon>environmental samples</taxon>
    </lineage>
</organism>
<dbReference type="InterPro" id="IPR016155">
    <property type="entry name" value="Mopterin_synth/thiamin_S_b"/>
</dbReference>
<name>Q702A3_9CREN</name>
<dbReference type="GO" id="GO:0008641">
    <property type="term" value="F:ubiquitin-like modifier activating enzyme activity"/>
    <property type="evidence" value="ECO:0007669"/>
    <property type="project" value="InterPro"/>
</dbReference>
<dbReference type="GO" id="GO:0016779">
    <property type="term" value="F:nucleotidyltransferase activity"/>
    <property type="evidence" value="ECO:0007669"/>
    <property type="project" value="TreeGrafter"/>
</dbReference>
<dbReference type="InterPro" id="IPR012675">
    <property type="entry name" value="Beta-grasp_dom_sf"/>
</dbReference>
<dbReference type="SUPFAM" id="SSF69572">
    <property type="entry name" value="Activating enzymes of the ubiquitin-like proteins"/>
    <property type="match status" value="1"/>
</dbReference>
<dbReference type="GO" id="GO:0005737">
    <property type="term" value="C:cytoplasm"/>
    <property type="evidence" value="ECO:0007669"/>
    <property type="project" value="TreeGrafter"/>
</dbReference>
<dbReference type="PANTHER" id="PTHR10953">
    <property type="entry name" value="UBIQUITIN-ACTIVATING ENZYME E1"/>
    <property type="match status" value="1"/>
</dbReference>
<sequence>MTNIEFVIPSVLTKGTGEKKIPLDATDLQDAFTKITEQLGEDFKRKVLDMNGKPRSLINIYINGKNMRFSNDGMATKLNSGDSIYILPAVAGGSELKNEDLQRYSRQIMLEEIGFVGLEKLRKAKVCVVGVGGIGNPVVTQLTAMGVGKLKIVDRDIIEISNLHRQHLYTENDLGKVKVEAAKERLEKINSSVEIEALPNSVTKYTAESIIRGYDIVVDALDSIDARYALNDACIKLNIPLIYAGALGMLGSVCTIIPNKTACLRCIFPALAEDDMPTCSTEGVHPSILYLVGGIQVSEAVKIILGEKPTLENKLMYVDLNDLSLEKISVFRQEECPSCGTKRIDIDELETKQLIIEELCGRDRGKRTYTVTPSHISSSLNLIGIEKNAERLGYTIKTKGELGLTIMSNNSDNLSISFMSSGAATIVGAKSEDEALSIYKSFVDDIKP</sequence>
<reference evidence="3" key="1">
    <citation type="journal article" date="2004" name="Environ. Microbiol.">
        <title>Characterization of Large-Insert DNA Libraries from Soil for Environmental Genomic Studies of Archaea.</title>
        <authorList>
            <person name="Treusch A.H."/>
            <person name="Kletzin A."/>
            <person name="Raddatz G."/>
            <person name="Ochsenreiter T."/>
            <person name="Quaiser A."/>
            <person name="Meurer G."/>
            <person name="Schuster S.C."/>
            <person name="Schleper C."/>
        </authorList>
    </citation>
    <scope>NUCLEOTIDE SEQUENCE</scope>
</reference>
<dbReference type="GO" id="GO:0004792">
    <property type="term" value="F:thiosulfate-cyanide sulfurtransferase activity"/>
    <property type="evidence" value="ECO:0007669"/>
    <property type="project" value="TreeGrafter"/>
</dbReference>
<comment type="similarity">
    <text evidence="1">Belongs to the HesA/MoeB/ThiF family.</text>
</comment>
<dbReference type="InterPro" id="IPR035985">
    <property type="entry name" value="Ubiquitin-activating_enz"/>
</dbReference>
<dbReference type="PANTHER" id="PTHR10953:SF102">
    <property type="entry name" value="ADENYLYLTRANSFERASE AND SULFURTRANSFERASE MOCS3"/>
    <property type="match status" value="1"/>
</dbReference>
<dbReference type="InterPro" id="IPR000594">
    <property type="entry name" value="ThiF_NAD_FAD-bd"/>
</dbReference>
<dbReference type="Gene3D" id="3.10.20.30">
    <property type="match status" value="1"/>
</dbReference>
<dbReference type="InterPro" id="IPR003749">
    <property type="entry name" value="ThiS/MoaD-like"/>
</dbReference>
<dbReference type="FunFam" id="3.40.50.720:FF:000080">
    <property type="entry name" value="Thiazole biosynthesis adenylyltransferase ThiF"/>
    <property type="match status" value="1"/>
</dbReference>
<dbReference type="EMBL" id="AJ627421">
    <property type="protein sequence ID" value="CAF28721.1"/>
    <property type="molecule type" value="Genomic_DNA"/>
</dbReference>
<feature type="domain" description="THIF-type NAD/FAD binding fold" evidence="2">
    <location>
        <begin position="104"/>
        <end position="337"/>
    </location>
</feature>